<dbReference type="PANTHER" id="PTHR30185:SF15">
    <property type="entry name" value="CRYPTIC BETA-GLUCOSIDE BGL OPERON ANTITERMINATOR"/>
    <property type="match status" value="1"/>
</dbReference>
<gene>
    <name evidence="3" type="ORF">RU96_GL000579</name>
</gene>
<keyword evidence="1" id="KW-0677">Repeat</keyword>
<dbReference type="InterPro" id="IPR050661">
    <property type="entry name" value="BglG_antiterminators"/>
</dbReference>
<reference evidence="3 4" key="1">
    <citation type="submission" date="2014-12" db="EMBL/GenBank/DDBJ databases">
        <title>Draft genome sequences of 29 type strains of Enterococci.</title>
        <authorList>
            <person name="Zhong Z."/>
            <person name="Sun Z."/>
            <person name="Liu W."/>
            <person name="Zhang W."/>
            <person name="Zhang H."/>
        </authorList>
    </citation>
    <scope>NUCLEOTIDE SEQUENCE [LARGE SCALE GENOMIC DNA]</scope>
    <source>
        <strain evidence="3 4">DSM 21207</strain>
    </source>
</reference>
<proteinExistence type="predicted"/>
<dbReference type="Proteomes" id="UP000182835">
    <property type="component" value="Unassembled WGS sequence"/>
</dbReference>
<feature type="domain" description="PRD" evidence="2">
    <location>
        <begin position="66"/>
        <end position="168"/>
    </location>
</feature>
<dbReference type="EMBL" id="JXKG01000013">
    <property type="protein sequence ID" value="OJG14825.1"/>
    <property type="molecule type" value="Genomic_DNA"/>
</dbReference>
<dbReference type="InterPro" id="IPR011608">
    <property type="entry name" value="PRD"/>
</dbReference>
<accession>A0A1L8R519</accession>
<dbReference type="InterPro" id="IPR036634">
    <property type="entry name" value="PRD_sf"/>
</dbReference>
<dbReference type="GO" id="GO:0003723">
    <property type="term" value="F:RNA binding"/>
    <property type="evidence" value="ECO:0007669"/>
    <property type="project" value="InterPro"/>
</dbReference>
<sequence length="283" mass="32826">MYEIAQILNNNVVIIWDHGRQKAIAMGKGIAFQKKKGDFIAKKDIQNLFVLRNEQSEQNFSALLKDVPIDFITTSYEIIEHGKLKYRFPVQEYIYATLTDHIYFSYQRIMNHEYVTSMLPDLSEQYPVEYQIARDALTIIKNKLAIIMPAGEVANIAYHFINAKGITTQGRSSKLSVIKDTLTEISQFLQAQDISRDEDGNLYDRLMIHIKYAIDREPEELSSDDLAEHFREKLISQYPQAYQIAGQIFNIITSKAGIILSSNEQVYLTIHLQRLLQRKQEKR</sequence>
<dbReference type="InterPro" id="IPR036650">
    <property type="entry name" value="CAT_RNA-bd_dom_sf"/>
</dbReference>
<dbReference type="PANTHER" id="PTHR30185">
    <property type="entry name" value="CRYPTIC BETA-GLUCOSIDE BGL OPERON ANTITERMINATOR"/>
    <property type="match status" value="1"/>
</dbReference>
<name>A0A1L8R519_9ENTE</name>
<dbReference type="SUPFAM" id="SSF50151">
    <property type="entry name" value="SacY-like RNA-binding domain"/>
    <property type="match status" value="1"/>
</dbReference>
<dbReference type="SUPFAM" id="SSF63520">
    <property type="entry name" value="PTS-regulatory domain, PRD"/>
    <property type="match status" value="2"/>
</dbReference>
<evidence type="ECO:0000259" key="2">
    <source>
        <dbReference type="PROSITE" id="PS51372"/>
    </source>
</evidence>
<dbReference type="AlphaFoldDB" id="A0A1L8R519"/>
<dbReference type="GO" id="GO:0006355">
    <property type="term" value="P:regulation of DNA-templated transcription"/>
    <property type="evidence" value="ECO:0007669"/>
    <property type="project" value="InterPro"/>
</dbReference>
<dbReference type="OrthoDB" id="9813552at2"/>
<evidence type="ECO:0000313" key="4">
    <source>
        <dbReference type="Proteomes" id="UP000182835"/>
    </source>
</evidence>
<comment type="caution">
    <text evidence="3">The sequence shown here is derived from an EMBL/GenBank/DDBJ whole genome shotgun (WGS) entry which is preliminary data.</text>
</comment>
<dbReference type="PROSITE" id="PS51372">
    <property type="entry name" value="PRD_2"/>
    <property type="match status" value="2"/>
</dbReference>
<feature type="domain" description="PRD" evidence="2">
    <location>
        <begin position="169"/>
        <end position="282"/>
    </location>
</feature>
<dbReference type="Gene3D" id="2.30.24.10">
    <property type="entry name" value="CAT RNA-binding domain"/>
    <property type="match status" value="1"/>
</dbReference>
<dbReference type="SMART" id="SM01061">
    <property type="entry name" value="CAT_RBD"/>
    <property type="match status" value="1"/>
</dbReference>
<evidence type="ECO:0000313" key="3">
    <source>
        <dbReference type="EMBL" id="OJG14825.1"/>
    </source>
</evidence>
<dbReference type="Gene3D" id="1.10.1790.10">
    <property type="entry name" value="PRD domain"/>
    <property type="match status" value="2"/>
</dbReference>
<dbReference type="Pfam" id="PF03123">
    <property type="entry name" value="CAT_RBD"/>
    <property type="match status" value="1"/>
</dbReference>
<dbReference type="Pfam" id="PF00874">
    <property type="entry name" value="PRD"/>
    <property type="match status" value="2"/>
</dbReference>
<dbReference type="STRING" id="317010.RU96_GL000579"/>
<dbReference type="InterPro" id="IPR004341">
    <property type="entry name" value="CAT_RNA-bd_dom"/>
</dbReference>
<organism evidence="3 4">
    <name type="scientific">Enterococcus canintestini</name>
    <dbReference type="NCBI Taxonomy" id="317010"/>
    <lineage>
        <taxon>Bacteria</taxon>
        <taxon>Bacillati</taxon>
        <taxon>Bacillota</taxon>
        <taxon>Bacilli</taxon>
        <taxon>Lactobacillales</taxon>
        <taxon>Enterococcaceae</taxon>
        <taxon>Enterococcus</taxon>
    </lineage>
</organism>
<dbReference type="RefSeq" id="WP_071865112.1">
    <property type="nucleotide sequence ID" value="NZ_JBHLVQ010000002.1"/>
</dbReference>
<protein>
    <recommendedName>
        <fullName evidence="2">PRD domain-containing protein</fullName>
    </recommendedName>
</protein>
<evidence type="ECO:0000256" key="1">
    <source>
        <dbReference type="ARBA" id="ARBA00022737"/>
    </source>
</evidence>